<evidence type="ECO:0000313" key="1">
    <source>
        <dbReference type="EMBL" id="GAH49378.1"/>
    </source>
</evidence>
<feature type="non-terminal residue" evidence="1">
    <location>
        <position position="33"/>
    </location>
</feature>
<protein>
    <submittedName>
        <fullName evidence="1">Uncharacterized protein</fullName>
    </submittedName>
</protein>
<comment type="caution">
    <text evidence="1">The sequence shown here is derived from an EMBL/GenBank/DDBJ whole genome shotgun (WGS) entry which is preliminary data.</text>
</comment>
<gene>
    <name evidence="1" type="ORF">S03H2_31565</name>
</gene>
<accession>X1HVP7</accession>
<organism evidence="1">
    <name type="scientific">marine sediment metagenome</name>
    <dbReference type="NCBI Taxonomy" id="412755"/>
    <lineage>
        <taxon>unclassified sequences</taxon>
        <taxon>metagenomes</taxon>
        <taxon>ecological metagenomes</taxon>
    </lineage>
</organism>
<proteinExistence type="predicted"/>
<dbReference type="EMBL" id="BARU01019145">
    <property type="protein sequence ID" value="GAH49378.1"/>
    <property type="molecule type" value="Genomic_DNA"/>
</dbReference>
<name>X1HVP7_9ZZZZ</name>
<sequence length="33" mass="3898">MIEKMEISNTDATTSLVYKWKVQSTTNQNEEYD</sequence>
<dbReference type="AlphaFoldDB" id="X1HVP7"/>
<reference evidence="1" key="1">
    <citation type="journal article" date="2014" name="Front. Microbiol.">
        <title>High frequency of phylogenetically diverse reductive dehalogenase-homologous genes in deep subseafloor sedimentary metagenomes.</title>
        <authorList>
            <person name="Kawai M."/>
            <person name="Futagami T."/>
            <person name="Toyoda A."/>
            <person name="Takaki Y."/>
            <person name="Nishi S."/>
            <person name="Hori S."/>
            <person name="Arai W."/>
            <person name="Tsubouchi T."/>
            <person name="Morono Y."/>
            <person name="Uchiyama I."/>
            <person name="Ito T."/>
            <person name="Fujiyama A."/>
            <person name="Inagaki F."/>
            <person name="Takami H."/>
        </authorList>
    </citation>
    <scope>NUCLEOTIDE SEQUENCE</scope>
    <source>
        <strain evidence="1">Expedition CK06-06</strain>
    </source>
</reference>